<keyword evidence="3" id="KW-1185">Reference proteome</keyword>
<dbReference type="EMBL" id="CCAZ020000001">
    <property type="protein sequence ID" value="CEG08180.1"/>
    <property type="molecule type" value="Genomic_DNA"/>
</dbReference>
<feature type="region of interest" description="Disordered" evidence="1">
    <location>
        <begin position="406"/>
        <end position="431"/>
    </location>
</feature>
<name>A0A090ML41_AFIFE</name>
<proteinExistence type="predicted"/>
<organism evidence="2 3">
    <name type="scientific">Afipia felis</name>
    <name type="common">Cat scratch disease bacillus</name>
    <dbReference type="NCBI Taxonomy" id="1035"/>
    <lineage>
        <taxon>Bacteria</taxon>
        <taxon>Pseudomonadati</taxon>
        <taxon>Pseudomonadota</taxon>
        <taxon>Alphaproteobacteria</taxon>
        <taxon>Hyphomicrobiales</taxon>
        <taxon>Nitrobacteraceae</taxon>
        <taxon>Afipia</taxon>
    </lineage>
</organism>
<sequence>MNDVKGDAPRLARDLGPAREDVVDLGGREIRLDSKLAVVAADLATDLHGDRTGDAWAEIDPELGTCGIVERRREADVRIAIGILVIVDRGWLACDLHVALDAIALIVSDELERVSFQLLVHRELVDRNRAEIDIDGVFGVFLGQRCFQRHVQRDDRRDIALAGSGINHVPADVFQPVRLKNFSSRWHRPVEAEAYAGRRRLRHQIGDLEQNVGDRELASSRRIDAALTDRNLHRPAADMAFHVGVMDHGQLIQRMQLYTCRREIDRQALVRDRGAAARKGVDRRVHRDVEMLQGAATDALDQPFTHLRHDQDRPDVLQRRRRHRRRRKAELNLRRGHRVIDRARACDADLSIADIALGHDDPAMFGIEPQAHRDAVEDDRILSLGTGEHDRASGQSELPVRRASVRSLQMGERGDSIASRGDLERRNHDTPPGIPIKARLDLIDRHRIVRRGAVDDAALADGEDTAEISRQAVAADLALDLPAQQHAVGGVGEILEPRSQYQVFGRYLVGRQFDLPHAILRCANAKPERPGIHPFFTHGHHNAAGRGPSQAETDIVERKFRPALLVVHQKRAIAQADLVQALAVQSLGAERVEPAHHRKQSGRRRGDR</sequence>
<dbReference type="AlphaFoldDB" id="A0A090ML41"/>
<evidence type="ECO:0000313" key="2">
    <source>
        <dbReference type="EMBL" id="CEG08180.1"/>
    </source>
</evidence>
<evidence type="ECO:0000256" key="1">
    <source>
        <dbReference type="SAM" id="MobiDB-lite"/>
    </source>
</evidence>
<accession>A0A090ML41</accession>
<evidence type="ECO:0000313" key="3">
    <source>
        <dbReference type="Proteomes" id="UP000035762"/>
    </source>
</evidence>
<reference evidence="2 3" key="1">
    <citation type="journal article" date="2014" name="Genome Announc.">
        <title>Genome Sequence of Afipia felis Strain 76713, Isolated in Hospital Water Using an Amoeba Co-Culture Procedure.</title>
        <authorList>
            <person name="Benamar S."/>
            <person name="La Scola B."/>
            <person name="Croce O."/>
        </authorList>
    </citation>
    <scope>NUCLEOTIDE SEQUENCE [LARGE SCALE GENOMIC DNA]</scope>
    <source>
        <strain evidence="2 3">76713</strain>
    </source>
</reference>
<gene>
    <name evidence="2" type="ORF">BN961_01594</name>
</gene>
<dbReference type="Proteomes" id="UP000035762">
    <property type="component" value="Unassembled WGS sequence"/>
</dbReference>
<comment type="caution">
    <text evidence="2">The sequence shown here is derived from an EMBL/GenBank/DDBJ whole genome shotgun (WGS) entry which is preliminary data.</text>
</comment>
<protein>
    <submittedName>
        <fullName evidence="2">Uncharacterized protein</fullName>
    </submittedName>
</protein>